<dbReference type="Proteomes" id="UP001272987">
    <property type="component" value="Unassembled WGS sequence"/>
</dbReference>
<dbReference type="GeneID" id="69813596"/>
<dbReference type="InterPro" id="IPR041347">
    <property type="entry name" value="MftR_C"/>
</dbReference>
<comment type="caution">
    <text evidence="3">The sequence shown here is derived from an EMBL/GenBank/DDBJ whole genome shotgun (WGS) entry which is preliminary data.</text>
</comment>
<evidence type="ECO:0000313" key="5">
    <source>
        <dbReference type="Proteomes" id="UP001272987"/>
    </source>
</evidence>
<feature type="region of interest" description="Disordered" evidence="1">
    <location>
        <begin position="144"/>
        <end position="207"/>
    </location>
</feature>
<evidence type="ECO:0000313" key="6">
    <source>
        <dbReference type="Proteomes" id="UP001282288"/>
    </source>
</evidence>
<name>A0AAP6BBP0_9ACTN</name>
<organism evidence="3 6">
    <name type="scientific">Streptomyces acidiscabies</name>
    <dbReference type="NCBI Taxonomy" id="42234"/>
    <lineage>
        <taxon>Bacteria</taxon>
        <taxon>Bacillati</taxon>
        <taxon>Actinomycetota</taxon>
        <taxon>Actinomycetes</taxon>
        <taxon>Kitasatosporales</taxon>
        <taxon>Streptomycetaceae</taxon>
        <taxon>Streptomyces</taxon>
    </lineage>
</organism>
<accession>A0AAP6BBP0</accession>
<evidence type="ECO:0000313" key="3">
    <source>
        <dbReference type="EMBL" id="MDX2961801.1"/>
    </source>
</evidence>
<proteinExistence type="predicted"/>
<keyword evidence="5" id="KW-1185">Reference proteome</keyword>
<evidence type="ECO:0000259" key="2">
    <source>
        <dbReference type="Pfam" id="PF17754"/>
    </source>
</evidence>
<feature type="compositionally biased region" description="Basic and acidic residues" evidence="1">
    <location>
        <begin position="144"/>
        <end position="155"/>
    </location>
</feature>
<feature type="domain" description="MftR C-terminal" evidence="2">
    <location>
        <begin position="13"/>
        <end position="102"/>
    </location>
</feature>
<reference evidence="3 5" key="1">
    <citation type="journal article" date="2023" name="Microb. Genom.">
        <title>Mesoterricola silvestris gen. nov., sp. nov., Mesoterricola sediminis sp. nov., Geothrix oryzae sp. nov., Geothrix edaphica sp. nov., Geothrix rubra sp. nov., and Geothrix limicola sp. nov., six novel members of Acidobacteriota isolated from soils.</title>
        <authorList>
            <person name="Weisberg A.J."/>
            <person name="Pearce E."/>
            <person name="Kramer C.G."/>
            <person name="Chang J.H."/>
            <person name="Clarke C.R."/>
        </authorList>
    </citation>
    <scope>NUCLEOTIDE SEQUENCE</scope>
    <source>
        <strain evidence="4 5">NB05-1H</strain>
        <strain evidence="3">NRRL_B-16521</strain>
    </source>
</reference>
<evidence type="ECO:0000256" key="1">
    <source>
        <dbReference type="SAM" id="MobiDB-lite"/>
    </source>
</evidence>
<dbReference type="RefSeq" id="WP_223786446.1">
    <property type="nucleotide sequence ID" value="NZ_BCMK01000001.1"/>
</dbReference>
<dbReference type="Proteomes" id="UP001282288">
    <property type="component" value="Unassembled WGS sequence"/>
</dbReference>
<gene>
    <name evidence="3" type="ORF">PV399_19065</name>
    <name evidence="4" type="ORF">PV666_37095</name>
</gene>
<dbReference type="AlphaFoldDB" id="A0AAP6BBP0"/>
<dbReference type="Gene3D" id="1.10.357.10">
    <property type="entry name" value="Tetracycline Repressor, domain 2"/>
    <property type="match status" value="1"/>
</dbReference>
<protein>
    <recommendedName>
        <fullName evidence="2">MftR C-terminal domain-containing protein</fullName>
    </recommendedName>
</protein>
<dbReference type="EMBL" id="JARAWC010000013">
    <property type="protein sequence ID" value="MDX2961801.1"/>
    <property type="molecule type" value="Genomic_DNA"/>
</dbReference>
<evidence type="ECO:0000313" key="4">
    <source>
        <dbReference type="EMBL" id="MDX3023452.1"/>
    </source>
</evidence>
<dbReference type="Pfam" id="PF17754">
    <property type="entry name" value="TetR_C_14"/>
    <property type="match status" value="1"/>
</dbReference>
<sequence>MAACSVCDADPDRALHVSRLILDTPALLARFLERQSQWQAEMVGILARRTGLDPDVGMRPALAADVALTVYQTALRRWVDSDGTKPMDELADQAFAMITPALDLSTDPNRTRPRPGRCRPLCRGRAPPAAALCNSCMPALRREDIDNRRSRDGRTRSGRAHSGTCPPSCAASAPVRGSARVRGSDLTGHGRTVAGPGLGAGHRMGGWVRRPTSRCRWGARRR</sequence>
<dbReference type="EMBL" id="JARAWP010000027">
    <property type="protein sequence ID" value="MDX3023452.1"/>
    <property type="molecule type" value="Genomic_DNA"/>
</dbReference>